<evidence type="ECO:0000313" key="2">
    <source>
        <dbReference type="EMBL" id="VTP64300.1"/>
    </source>
</evidence>
<gene>
    <name evidence="1" type="ORF">CRX53_02745</name>
    <name evidence="2" type="ORF">NCTC13032_01376</name>
</gene>
<evidence type="ECO:0000313" key="3">
    <source>
        <dbReference type="Proteomes" id="UP000222768"/>
    </source>
</evidence>
<reference evidence="2 4" key="3">
    <citation type="submission" date="2019-05" db="EMBL/GenBank/DDBJ databases">
        <authorList>
            <consortium name="Pathogen Informatics"/>
        </authorList>
    </citation>
    <scope>NUCLEOTIDE SEQUENCE [LARGE SCALE GENOMIC DNA]</scope>
    <source>
        <strain evidence="2 4">NCTC13032</strain>
    </source>
</reference>
<dbReference type="Proteomes" id="UP000310719">
    <property type="component" value="Chromosome"/>
</dbReference>
<protein>
    <recommendedName>
        <fullName evidence="5">Prophage protein</fullName>
    </recommendedName>
</protein>
<dbReference type="EMBL" id="PDLK01000002">
    <property type="protein sequence ID" value="PHH02951.1"/>
    <property type="molecule type" value="Genomic_DNA"/>
</dbReference>
<dbReference type="EMBL" id="LR590464">
    <property type="protein sequence ID" value="VTP64300.1"/>
    <property type="molecule type" value="Genomic_DNA"/>
</dbReference>
<name>A0A4U9HJM2_9ENTR</name>
<dbReference type="AlphaFoldDB" id="A0A4U9HJM2"/>
<dbReference type="Proteomes" id="UP000222768">
    <property type="component" value="Unassembled WGS sequence"/>
</dbReference>
<proteinExistence type="predicted"/>
<sequence length="70" mass="7754">MKSLGDAVCQVEQAQAVLSLWLETTTRKDGDLSRMIGALMTLLDGVPESMDEAESKLADYAMREYKEANK</sequence>
<accession>A0A4U9HJM2</accession>
<evidence type="ECO:0008006" key="5">
    <source>
        <dbReference type="Google" id="ProtNLM"/>
    </source>
</evidence>
<reference evidence="3" key="2">
    <citation type="submission" date="2017-09" db="EMBL/GenBank/DDBJ databases">
        <title>FDA dAtabase for Regulatory Grade micrObial Sequences (FDA-ARGOS): Supporting development and validation of Infectious Disease Dx tests.</title>
        <authorList>
            <person name="Minogue T."/>
            <person name="Wolcott M."/>
            <person name="Wasieloski L."/>
            <person name="Aguilar W."/>
            <person name="Moore D."/>
            <person name="Tallon L."/>
            <person name="Sadzewicz L."/>
            <person name="Ott S."/>
            <person name="Zhao X."/>
            <person name="Nagaraj S."/>
            <person name="Vavikolanu K."/>
            <person name="Aluvathingal J."/>
            <person name="Nadendla S."/>
            <person name="Sichtig H."/>
        </authorList>
    </citation>
    <scope>NUCLEOTIDE SEQUENCE [LARGE SCALE GENOMIC DNA]</scope>
    <source>
        <strain evidence="3">FDAARGOS_404</strain>
    </source>
</reference>
<evidence type="ECO:0000313" key="4">
    <source>
        <dbReference type="Proteomes" id="UP000310719"/>
    </source>
</evidence>
<dbReference type="RefSeq" id="WP_032616696.1">
    <property type="nucleotide sequence ID" value="NZ_CP083630.1"/>
</dbReference>
<organism evidence="2 4">
    <name type="scientific">Leclercia adecarboxylata</name>
    <dbReference type="NCBI Taxonomy" id="83655"/>
    <lineage>
        <taxon>Bacteria</taxon>
        <taxon>Pseudomonadati</taxon>
        <taxon>Pseudomonadota</taxon>
        <taxon>Gammaproteobacteria</taxon>
        <taxon>Enterobacterales</taxon>
        <taxon>Enterobacteriaceae</taxon>
        <taxon>Leclercia</taxon>
    </lineage>
</organism>
<evidence type="ECO:0000313" key="1">
    <source>
        <dbReference type="EMBL" id="PHH02951.1"/>
    </source>
</evidence>
<reference evidence="1" key="1">
    <citation type="submission" date="2017-09" db="EMBL/GenBank/DDBJ databases">
        <title>FDA dAtabase for Regulatory Grade micrObial Sequences (FDA-ARGOS): Supporting development and validation of Infectious Disease Dx tests.</title>
        <authorList>
            <person name="Minogue T."/>
            <person name="Wolcott M."/>
            <person name="Wasieloski L."/>
            <person name="Aguilar W."/>
            <person name="Moore D."/>
            <person name="Tallon L.J."/>
            <person name="Sadzewicz L."/>
            <person name="Ott S."/>
            <person name="Zhao X."/>
            <person name="Nagaraj S."/>
            <person name="Vavikolanu K."/>
            <person name="Aluvathingal J."/>
            <person name="Nadendla S."/>
            <person name="Sichtig H."/>
        </authorList>
    </citation>
    <scope>NUCLEOTIDE SEQUENCE</scope>
    <source>
        <strain evidence="1">FDAARGOS_404</strain>
    </source>
</reference>